<feature type="non-terminal residue" evidence="2">
    <location>
        <position position="172"/>
    </location>
</feature>
<dbReference type="PANTHER" id="PTHR11550:SF0">
    <property type="entry name" value="CTP SYNTHASE-RELATED"/>
    <property type="match status" value="1"/>
</dbReference>
<dbReference type="PANTHER" id="PTHR11550">
    <property type="entry name" value="CTP SYNTHASE"/>
    <property type="match status" value="1"/>
</dbReference>
<organism evidence="2">
    <name type="scientific">marine metagenome</name>
    <dbReference type="NCBI Taxonomy" id="408172"/>
    <lineage>
        <taxon>unclassified sequences</taxon>
        <taxon>metagenomes</taxon>
        <taxon>ecological metagenomes</taxon>
    </lineage>
</organism>
<accession>A0A382ZJJ2</accession>
<gene>
    <name evidence="2" type="ORF">METZ01_LOCUS448304</name>
</gene>
<dbReference type="Pfam" id="PF06418">
    <property type="entry name" value="CTP_synth_N"/>
    <property type="match status" value="1"/>
</dbReference>
<dbReference type="InterPro" id="IPR017456">
    <property type="entry name" value="CTP_synthase_N"/>
</dbReference>
<feature type="domain" description="CTP synthase N-terminal" evidence="1">
    <location>
        <begin position="47"/>
        <end position="172"/>
    </location>
</feature>
<dbReference type="GO" id="GO:0003883">
    <property type="term" value="F:CTP synthase activity"/>
    <property type="evidence" value="ECO:0007669"/>
    <property type="project" value="InterPro"/>
</dbReference>
<dbReference type="AlphaFoldDB" id="A0A382ZJJ2"/>
<dbReference type="GO" id="GO:0005829">
    <property type="term" value="C:cytosol"/>
    <property type="evidence" value="ECO:0007669"/>
    <property type="project" value="TreeGrafter"/>
</dbReference>
<dbReference type="InterPro" id="IPR004468">
    <property type="entry name" value="CTP_synthase"/>
</dbReference>
<proteinExistence type="predicted"/>
<dbReference type="GO" id="GO:0006241">
    <property type="term" value="P:CTP biosynthetic process"/>
    <property type="evidence" value="ECO:0007669"/>
    <property type="project" value="TreeGrafter"/>
</dbReference>
<dbReference type="GO" id="GO:0042802">
    <property type="term" value="F:identical protein binding"/>
    <property type="evidence" value="ECO:0007669"/>
    <property type="project" value="TreeGrafter"/>
</dbReference>
<sequence>MKTHCIIVSGVHSAVDKVGLAKGIQKNIKGSSYKYLDPCLNVLKPKTNSYTTIGQIMNDIIIRERKGDYLGATVQVTPHVTEAIRQWIVNTEADKTITVVGGNVGDMENLVCLEAIREMRMKENTKIIMYAPVPYLSAAGELKTKPVQHATKEAMKLGIHPDALCLYCDKEI</sequence>
<dbReference type="SUPFAM" id="SSF52540">
    <property type="entry name" value="P-loop containing nucleoside triphosphate hydrolases"/>
    <property type="match status" value="1"/>
</dbReference>
<reference evidence="2" key="1">
    <citation type="submission" date="2018-05" db="EMBL/GenBank/DDBJ databases">
        <authorList>
            <person name="Lanie J.A."/>
            <person name="Ng W.-L."/>
            <person name="Kazmierczak K.M."/>
            <person name="Andrzejewski T.M."/>
            <person name="Davidsen T.M."/>
            <person name="Wayne K.J."/>
            <person name="Tettelin H."/>
            <person name="Glass J.I."/>
            <person name="Rusch D."/>
            <person name="Podicherti R."/>
            <person name="Tsui H.-C.T."/>
            <person name="Winkler M.E."/>
        </authorList>
    </citation>
    <scope>NUCLEOTIDE SEQUENCE</scope>
</reference>
<dbReference type="EMBL" id="UINC01184302">
    <property type="protein sequence ID" value="SVD95450.1"/>
    <property type="molecule type" value="Genomic_DNA"/>
</dbReference>
<dbReference type="Gene3D" id="3.40.50.300">
    <property type="entry name" value="P-loop containing nucleotide triphosphate hydrolases"/>
    <property type="match status" value="1"/>
</dbReference>
<evidence type="ECO:0000259" key="1">
    <source>
        <dbReference type="Pfam" id="PF06418"/>
    </source>
</evidence>
<protein>
    <recommendedName>
        <fullName evidence="1">CTP synthase N-terminal domain-containing protein</fullName>
    </recommendedName>
</protein>
<dbReference type="InterPro" id="IPR027417">
    <property type="entry name" value="P-loop_NTPase"/>
</dbReference>
<name>A0A382ZJJ2_9ZZZZ</name>
<dbReference type="GO" id="GO:0019856">
    <property type="term" value="P:pyrimidine nucleobase biosynthetic process"/>
    <property type="evidence" value="ECO:0007669"/>
    <property type="project" value="TreeGrafter"/>
</dbReference>
<evidence type="ECO:0000313" key="2">
    <source>
        <dbReference type="EMBL" id="SVD95450.1"/>
    </source>
</evidence>